<organism evidence="1 2">
    <name type="scientific">Portunus trituberculatus</name>
    <name type="common">Swimming crab</name>
    <name type="synonym">Neptunus trituberculatus</name>
    <dbReference type="NCBI Taxonomy" id="210409"/>
    <lineage>
        <taxon>Eukaryota</taxon>
        <taxon>Metazoa</taxon>
        <taxon>Ecdysozoa</taxon>
        <taxon>Arthropoda</taxon>
        <taxon>Crustacea</taxon>
        <taxon>Multicrustacea</taxon>
        <taxon>Malacostraca</taxon>
        <taxon>Eumalacostraca</taxon>
        <taxon>Eucarida</taxon>
        <taxon>Decapoda</taxon>
        <taxon>Pleocyemata</taxon>
        <taxon>Brachyura</taxon>
        <taxon>Eubrachyura</taxon>
        <taxon>Portunoidea</taxon>
        <taxon>Portunidae</taxon>
        <taxon>Portuninae</taxon>
        <taxon>Portunus</taxon>
    </lineage>
</organism>
<dbReference type="Proteomes" id="UP000324222">
    <property type="component" value="Unassembled WGS sequence"/>
</dbReference>
<dbReference type="EMBL" id="VSRR010005263">
    <property type="protein sequence ID" value="MPC41985.1"/>
    <property type="molecule type" value="Genomic_DNA"/>
</dbReference>
<name>A0A5B7F8S5_PORTR</name>
<evidence type="ECO:0000313" key="2">
    <source>
        <dbReference type="Proteomes" id="UP000324222"/>
    </source>
</evidence>
<proteinExistence type="predicted"/>
<dbReference type="AlphaFoldDB" id="A0A5B7F8S5"/>
<keyword evidence="2" id="KW-1185">Reference proteome</keyword>
<protein>
    <submittedName>
        <fullName evidence="1">Uncharacterized protein</fullName>
    </submittedName>
</protein>
<sequence>MLLQCVGYTDTRKQCQLSNAILLEKLCDVKQVVDAMATLKQNLSAISERLDDACKIIHQQQLFLIPGIIVVAGR</sequence>
<evidence type="ECO:0000313" key="1">
    <source>
        <dbReference type="EMBL" id="MPC41985.1"/>
    </source>
</evidence>
<gene>
    <name evidence="1" type="ORF">E2C01_035597</name>
</gene>
<comment type="caution">
    <text evidence="1">The sequence shown here is derived from an EMBL/GenBank/DDBJ whole genome shotgun (WGS) entry which is preliminary data.</text>
</comment>
<accession>A0A5B7F8S5</accession>
<reference evidence="1 2" key="1">
    <citation type="submission" date="2019-05" db="EMBL/GenBank/DDBJ databases">
        <title>Another draft genome of Portunus trituberculatus and its Hox gene families provides insights of decapod evolution.</title>
        <authorList>
            <person name="Jeong J.-H."/>
            <person name="Song I."/>
            <person name="Kim S."/>
            <person name="Choi T."/>
            <person name="Kim D."/>
            <person name="Ryu S."/>
            <person name="Kim W."/>
        </authorList>
    </citation>
    <scope>NUCLEOTIDE SEQUENCE [LARGE SCALE GENOMIC DNA]</scope>
    <source>
        <tissue evidence="1">Muscle</tissue>
    </source>
</reference>